<dbReference type="PROSITE" id="PS51273">
    <property type="entry name" value="GATASE_TYPE_1"/>
    <property type="match status" value="1"/>
</dbReference>
<dbReference type="GO" id="GO:0046900">
    <property type="term" value="P:tetrahydrofolylpolyglutamate metabolic process"/>
    <property type="evidence" value="ECO:0007669"/>
    <property type="project" value="TreeGrafter"/>
</dbReference>
<dbReference type="PANTHER" id="PTHR11315:SF0">
    <property type="entry name" value="FOLATE GAMMA-GLUTAMYL HYDROLASE"/>
    <property type="match status" value="1"/>
</dbReference>
<comment type="similarity">
    <text evidence="2">Belongs to the peptidase C26 family.</text>
</comment>
<keyword evidence="10" id="KW-0645">Protease</keyword>
<evidence type="ECO:0000256" key="3">
    <source>
        <dbReference type="ARBA" id="ARBA00012886"/>
    </source>
</evidence>
<keyword evidence="6 8" id="KW-0378">Hydrolase</keyword>
<protein>
    <recommendedName>
        <fullName evidence="3 8">folate gamma-glutamyl hydrolase</fullName>
        <ecNumber evidence="3 8">3.4.19.9</ecNumber>
    </recommendedName>
</protein>
<dbReference type="EC" id="3.4.19.9" evidence="3 8"/>
<evidence type="ECO:0000256" key="8">
    <source>
        <dbReference type="PROSITE-ProRule" id="PRU00607"/>
    </source>
</evidence>
<evidence type="ECO:0000256" key="9">
    <source>
        <dbReference type="SAM" id="SignalP"/>
    </source>
</evidence>
<dbReference type="GO" id="GO:0005773">
    <property type="term" value="C:vacuole"/>
    <property type="evidence" value="ECO:0007669"/>
    <property type="project" value="TreeGrafter"/>
</dbReference>
<reference evidence="10" key="1">
    <citation type="submission" date="2022-10" db="EMBL/GenBank/DDBJ databases">
        <title>Novel sulphate-reducing endosymbionts in the free-living metamonad Anaeramoeba.</title>
        <authorList>
            <person name="Jerlstrom-Hultqvist J."/>
            <person name="Cepicka I."/>
            <person name="Gallot-Lavallee L."/>
            <person name="Salas-Leiva D."/>
            <person name="Curtis B.A."/>
            <person name="Zahonova K."/>
            <person name="Pipaliya S."/>
            <person name="Dacks J."/>
            <person name="Roger A.J."/>
        </authorList>
    </citation>
    <scope>NUCLEOTIDE SEQUENCE</scope>
    <source>
        <strain evidence="10">BMAN</strain>
    </source>
</reference>
<comment type="catalytic activity">
    <reaction evidence="8">
        <text>(6S)-5,6,7,8-tetrahydrofolyl-(gamma-L-Glu)(n) + (n-1) H2O = (6S)-5,6,7,8-tetrahydrofolate + (n-1) L-glutamate</text>
        <dbReference type="Rhea" id="RHEA:56784"/>
        <dbReference type="Rhea" id="RHEA-COMP:14738"/>
        <dbReference type="ChEBI" id="CHEBI:15377"/>
        <dbReference type="ChEBI" id="CHEBI:29985"/>
        <dbReference type="ChEBI" id="CHEBI:57453"/>
        <dbReference type="ChEBI" id="CHEBI:141005"/>
        <dbReference type="EC" id="3.4.19.9"/>
    </reaction>
</comment>
<evidence type="ECO:0000256" key="7">
    <source>
        <dbReference type="PIRSR" id="PIRSR615527-1"/>
    </source>
</evidence>
<dbReference type="FunFam" id="3.40.50.880:FF:000024">
    <property type="entry name" value="Folate gamma-glutamyl hydrolase"/>
    <property type="match status" value="1"/>
</dbReference>
<dbReference type="SUPFAM" id="SSF52317">
    <property type="entry name" value="Class I glutamine amidotransferase-like"/>
    <property type="match status" value="1"/>
</dbReference>
<keyword evidence="11" id="KW-1185">Reference proteome</keyword>
<dbReference type="GO" id="GO:0005576">
    <property type="term" value="C:extracellular region"/>
    <property type="evidence" value="ECO:0007669"/>
    <property type="project" value="UniProtKB-SubCell"/>
</dbReference>
<comment type="caution">
    <text evidence="10">The sequence shown here is derived from an EMBL/GenBank/DDBJ whole genome shotgun (WGS) entry which is preliminary data.</text>
</comment>
<evidence type="ECO:0000313" key="10">
    <source>
        <dbReference type="EMBL" id="KAJ5074727.1"/>
    </source>
</evidence>
<dbReference type="GO" id="GO:0034722">
    <property type="term" value="F:gamma-glutamyl-peptidase activity"/>
    <property type="evidence" value="ECO:0007669"/>
    <property type="project" value="UniProtKB-UniRule"/>
</dbReference>
<evidence type="ECO:0000256" key="5">
    <source>
        <dbReference type="ARBA" id="ARBA00022729"/>
    </source>
</evidence>
<dbReference type="InterPro" id="IPR029062">
    <property type="entry name" value="Class_I_gatase-like"/>
</dbReference>
<feature type="active site" evidence="8">
    <location>
        <position position="236"/>
    </location>
</feature>
<proteinExistence type="inferred from homology"/>
<comment type="subcellular location">
    <subcellularLocation>
        <location evidence="1">Secreted</location>
        <location evidence="1">Extracellular space</location>
    </subcellularLocation>
</comment>
<dbReference type="OrthoDB" id="64220at2759"/>
<name>A0A9Q0RC31_ANAIG</name>
<evidence type="ECO:0000256" key="4">
    <source>
        <dbReference type="ARBA" id="ARBA00022525"/>
    </source>
</evidence>
<dbReference type="PROSITE" id="PS51275">
    <property type="entry name" value="PEPTIDASE_C26_GGH"/>
    <property type="match status" value="1"/>
</dbReference>
<organism evidence="10 11">
    <name type="scientific">Anaeramoeba ignava</name>
    <name type="common">Anaerobic marine amoeba</name>
    <dbReference type="NCBI Taxonomy" id="1746090"/>
    <lineage>
        <taxon>Eukaryota</taxon>
        <taxon>Metamonada</taxon>
        <taxon>Anaeramoebidae</taxon>
        <taxon>Anaeramoeba</taxon>
    </lineage>
</organism>
<dbReference type="InterPro" id="IPR015527">
    <property type="entry name" value="Pept_C26_g-glut_hydrolase"/>
</dbReference>
<dbReference type="EMBL" id="JAPDFW010000069">
    <property type="protein sequence ID" value="KAJ5074727.1"/>
    <property type="molecule type" value="Genomic_DNA"/>
</dbReference>
<dbReference type="Pfam" id="PF07722">
    <property type="entry name" value="Peptidase_C26"/>
    <property type="match status" value="1"/>
</dbReference>
<dbReference type="GO" id="GO:0006508">
    <property type="term" value="P:proteolysis"/>
    <property type="evidence" value="ECO:0007669"/>
    <property type="project" value="UniProtKB-KW"/>
</dbReference>
<dbReference type="AlphaFoldDB" id="A0A9Q0RC31"/>
<evidence type="ECO:0000256" key="6">
    <source>
        <dbReference type="ARBA" id="ARBA00022801"/>
    </source>
</evidence>
<dbReference type="Gene3D" id="3.40.50.880">
    <property type="match status" value="1"/>
</dbReference>
<sequence length="311" mass="35766">MKILILFFLFCYSFQNQLRPIIGILTQPSLQEIEPYGEQYIASSYVKFVESGGARAAPIKYNLEKTELDKLLNSVNGILFAGGDYRNLNPGTKYSETIEYIFDFVIDKNNKGIHLPLQGTCMGFEALCLAATKNHSVFSRVNMENISVPLDFIGGDPKKISKLFKNASYEIIDILKFKNVTLNNHVNCVEFDVFEKNSQLTTMFHPISINTGGLYNLTFVSTMEAWDYPITGTQWHPEKNVFEWNPNEDINHSKYAILITQFISNYFINESRKNNQSFPNQEEEEKALIYNYTPLYSASFIPDFEQVYVFN</sequence>
<accession>A0A9Q0RC31</accession>
<feature type="active site" description="Proton donor" evidence="7">
    <location>
        <position position="236"/>
    </location>
</feature>
<evidence type="ECO:0000313" key="11">
    <source>
        <dbReference type="Proteomes" id="UP001149090"/>
    </source>
</evidence>
<feature type="chain" id="PRO_5040398855" description="folate gamma-glutamyl hydrolase" evidence="9">
    <location>
        <begin position="16"/>
        <end position="311"/>
    </location>
</feature>
<evidence type="ECO:0000256" key="1">
    <source>
        <dbReference type="ARBA" id="ARBA00004239"/>
    </source>
</evidence>
<gene>
    <name evidence="10" type="ORF">M0811_08082</name>
</gene>
<dbReference type="PANTHER" id="PTHR11315">
    <property type="entry name" value="PROTEASE FAMILY C26 GAMMA-GLUTAMYL HYDROLASE"/>
    <property type="match status" value="1"/>
</dbReference>
<dbReference type="Proteomes" id="UP001149090">
    <property type="component" value="Unassembled WGS sequence"/>
</dbReference>
<evidence type="ECO:0000256" key="2">
    <source>
        <dbReference type="ARBA" id="ARBA00011083"/>
    </source>
</evidence>
<feature type="signal peptide" evidence="9">
    <location>
        <begin position="1"/>
        <end position="15"/>
    </location>
</feature>
<dbReference type="OMA" id="CHEDIDH"/>
<dbReference type="InterPro" id="IPR011697">
    <property type="entry name" value="Peptidase_C26"/>
</dbReference>
<feature type="active site" description="Nucleophile" evidence="7 8">
    <location>
        <position position="121"/>
    </location>
</feature>
<keyword evidence="5 9" id="KW-0732">Signal</keyword>
<keyword evidence="4" id="KW-0964">Secreted</keyword>